<sequence length="742" mass="84504">MSKISKKGRNPGAVDNWLDTLGLYRKNVAYDETCLFRAVSEQLFDCQFYHERVRKECISYARKNYEQFSNLVSSKTQWSEHLNKLEKHMVFCGDIELNIISKKYNRDVILFDASKQEIVDFTKMNLPSVFLLCLMDRDHFDVVYKREHIASAGFCQLYLIDKMQTISAIIYKILYQKVFKIPDVEEIVNSMLYDKNILTQGEVQIEENKELAESSESELTPLENVLSFECDEKTSTNIAPFPFKVAKALDPNIYRNIEYDSWGELRREMRLGEWYYGDDKLILGTKCIFNDIDTNEKFDCYIQEILKGQNKCVVFLTKVAEKKTVDYSSLSPENDAKPWPLPYRFMKNCVISGPNTSSPPVEKSALKTKRKYKDKKRTKSESSIISTNIQIKSDVENVEDYVGIPLQMQNLSNSPPYALTPQQDTPTEPQPDPAHAALQPDAACPAAPPRYQQPCEAAHWQPCLAPAPEQFVWPQSPGLTQGVFNFKPMVASAPVTPNVVPYHGFFIEDHNSSSMSASQAGLYIRVSKSYDYKIENLPYLAPAPEQFVWPQSPGLTQGVFNFKPMVASAPVTPNVVPYHDPNYPFYYNYHVEPYQTYPQWSSPPPFELQPPPPPKNEVEKVEAAKSQSVEQVGAAEQTAPQYCARNEMGTHAHERPPPLSFAPQSPSVEVYPQMMTLPPGTPVLYATTPHEMTEIVMPTTPIMYSPHMEMSYNPFIYPPTPPPSWYAAGVTSQGFFFPPRHT</sequence>
<evidence type="ECO:0000313" key="4">
    <source>
        <dbReference type="Proteomes" id="UP001153737"/>
    </source>
</evidence>
<organism evidence="3 4">
    <name type="scientific">Phaedon cochleariae</name>
    <name type="common">Mustard beetle</name>
    <dbReference type="NCBI Taxonomy" id="80249"/>
    <lineage>
        <taxon>Eukaryota</taxon>
        <taxon>Metazoa</taxon>
        <taxon>Ecdysozoa</taxon>
        <taxon>Arthropoda</taxon>
        <taxon>Hexapoda</taxon>
        <taxon>Insecta</taxon>
        <taxon>Pterygota</taxon>
        <taxon>Neoptera</taxon>
        <taxon>Endopterygota</taxon>
        <taxon>Coleoptera</taxon>
        <taxon>Polyphaga</taxon>
        <taxon>Cucujiformia</taxon>
        <taxon>Chrysomeloidea</taxon>
        <taxon>Chrysomelidae</taxon>
        <taxon>Chrysomelinae</taxon>
        <taxon>Chrysomelini</taxon>
        <taxon>Phaedon</taxon>
    </lineage>
</organism>
<gene>
    <name evidence="3" type="ORF">PHAECO_LOCUS10360</name>
</gene>
<reference evidence="3" key="1">
    <citation type="submission" date="2022-01" db="EMBL/GenBank/DDBJ databases">
        <authorList>
            <person name="King R."/>
        </authorList>
    </citation>
    <scope>NUCLEOTIDE SEQUENCE</scope>
</reference>
<dbReference type="InterPro" id="IPR003323">
    <property type="entry name" value="OTU_dom"/>
</dbReference>
<dbReference type="PANTHER" id="PTHR12419">
    <property type="entry name" value="OTU DOMAIN CONTAINING PROTEIN"/>
    <property type="match status" value="1"/>
</dbReference>
<keyword evidence="4" id="KW-1185">Reference proteome</keyword>
<evidence type="ECO:0000256" key="1">
    <source>
        <dbReference type="SAM" id="MobiDB-lite"/>
    </source>
</evidence>
<feature type="region of interest" description="Disordered" evidence="1">
    <location>
        <begin position="354"/>
        <end position="379"/>
    </location>
</feature>
<dbReference type="OrthoDB" id="10017659at2759"/>
<dbReference type="AlphaFoldDB" id="A0A9P0GU31"/>
<feature type="compositionally biased region" description="Low complexity" evidence="1">
    <location>
        <begin position="420"/>
        <end position="445"/>
    </location>
</feature>
<feature type="domain" description="OTU" evidence="2">
    <location>
        <begin position="23"/>
        <end position="146"/>
    </location>
</feature>
<dbReference type="Gene3D" id="3.90.70.80">
    <property type="match status" value="1"/>
</dbReference>
<feature type="compositionally biased region" description="Basic residues" evidence="1">
    <location>
        <begin position="366"/>
        <end position="378"/>
    </location>
</feature>
<dbReference type="Proteomes" id="UP001153737">
    <property type="component" value="Chromosome 6"/>
</dbReference>
<dbReference type="PANTHER" id="PTHR12419:SF10">
    <property type="entry name" value="DEUBIQUITINASE OTUD6B"/>
    <property type="match status" value="1"/>
</dbReference>
<accession>A0A9P0GU31</accession>
<dbReference type="PROSITE" id="PS50802">
    <property type="entry name" value="OTU"/>
    <property type="match status" value="1"/>
</dbReference>
<dbReference type="SUPFAM" id="SSF54001">
    <property type="entry name" value="Cysteine proteinases"/>
    <property type="match status" value="1"/>
</dbReference>
<protein>
    <recommendedName>
        <fullName evidence="2">OTU domain-containing protein</fullName>
    </recommendedName>
</protein>
<dbReference type="Pfam" id="PF02338">
    <property type="entry name" value="OTU"/>
    <property type="match status" value="1"/>
</dbReference>
<dbReference type="InterPro" id="IPR038765">
    <property type="entry name" value="Papain-like_cys_pep_sf"/>
</dbReference>
<dbReference type="GO" id="GO:0004843">
    <property type="term" value="F:cysteine-type deubiquitinase activity"/>
    <property type="evidence" value="ECO:0007669"/>
    <property type="project" value="TreeGrafter"/>
</dbReference>
<evidence type="ECO:0000313" key="3">
    <source>
        <dbReference type="EMBL" id="CAH1173506.1"/>
    </source>
</evidence>
<feature type="region of interest" description="Disordered" evidence="1">
    <location>
        <begin position="412"/>
        <end position="445"/>
    </location>
</feature>
<dbReference type="InterPro" id="IPR050704">
    <property type="entry name" value="Peptidase_C85-like"/>
</dbReference>
<name>A0A9P0GU31_PHACE</name>
<proteinExistence type="predicted"/>
<dbReference type="InterPro" id="IPR049769">
    <property type="entry name" value="OTU_OTU"/>
</dbReference>
<dbReference type="GO" id="GO:0016579">
    <property type="term" value="P:protein deubiquitination"/>
    <property type="evidence" value="ECO:0007669"/>
    <property type="project" value="TreeGrafter"/>
</dbReference>
<evidence type="ECO:0000259" key="2">
    <source>
        <dbReference type="PROSITE" id="PS50802"/>
    </source>
</evidence>
<dbReference type="CDD" id="cd22753">
    <property type="entry name" value="OTU_ALG13-like"/>
    <property type="match status" value="1"/>
</dbReference>
<reference evidence="3" key="2">
    <citation type="submission" date="2022-10" db="EMBL/GenBank/DDBJ databases">
        <authorList>
            <consortium name="ENA_rothamsted_submissions"/>
            <consortium name="culmorum"/>
            <person name="King R."/>
        </authorList>
    </citation>
    <scope>NUCLEOTIDE SEQUENCE</scope>
</reference>
<dbReference type="EMBL" id="OU896712">
    <property type="protein sequence ID" value="CAH1173506.1"/>
    <property type="molecule type" value="Genomic_DNA"/>
</dbReference>